<proteinExistence type="predicted"/>
<dbReference type="Gene3D" id="1.10.10.10">
    <property type="entry name" value="Winged helix-like DNA-binding domain superfamily/Winged helix DNA-binding domain"/>
    <property type="match status" value="1"/>
</dbReference>
<dbReference type="EMBL" id="BAAARA010000003">
    <property type="protein sequence ID" value="GAA2338761.1"/>
    <property type="molecule type" value="Genomic_DNA"/>
</dbReference>
<protein>
    <submittedName>
        <fullName evidence="2">PadR family transcriptional regulator</fullName>
    </submittedName>
</protein>
<evidence type="ECO:0000313" key="2">
    <source>
        <dbReference type="EMBL" id="GAA2338761.1"/>
    </source>
</evidence>
<dbReference type="InterPro" id="IPR005149">
    <property type="entry name" value="Tscrpt_reg_PadR_N"/>
</dbReference>
<organism evidence="2 3">
    <name type="scientific">Saccharopolyspora halophila</name>
    <dbReference type="NCBI Taxonomy" id="405551"/>
    <lineage>
        <taxon>Bacteria</taxon>
        <taxon>Bacillati</taxon>
        <taxon>Actinomycetota</taxon>
        <taxon>Actinomycetes</taxon>
        <taxon>Pseudonocardiales</taxon>
        <taxon>Pseudonocardiaceae</taxon>
        <taxon>Saccharopolyspora</taxon>
    </lineage>
</organism>
<sequence>MHTSLRYGLVVTERTSAARQTQWLRGVLDLVVLALLAEDGEGYGYTLLQRLDEAGLPDMKAGTLYPLLNRLAADGLLQAEWRAGESGPGRKFFSLTDQGRAALAEMGPKWIEFARNSITVVQRGVRK</sequence>
<dbReference type="PANTHER" id="PTHR33169">
    <property type="entry name" value="PADR-FAMILY TRANSCRIPTIONAL REGULATOR"/>
    <property type="match status" value="1"/>
</dbReference>
<dbReference type="InterPro" id="IPR036388">
    <property type="entry name" value="WH-like_DNA-bd_sf"/>
</dbReference>
<dbReference type="SUPFAM" id="SSF46785">
    <property type="entry name" value="Winged helix' DNA-binding domain"/>
    <property type="match status" value="1"/>
</dbReference>
<dbReference type="Proteomes" id="UP001501218">
    <property type="component" value="Unassembled WGS sequence"/>
</dbReference>
<evidence type="ECO:0000313" key="3">
    <source>
        <dbReference type="Proteomes" id="UP001501218"/>
    </source>
</evidence>
<dbReference type="InterPro" id="IPR036390">
    <property type="entry name" value="WH_DNA-bd_sf"/>
</dbReference>
<gene>
    <name evidence="2" type="ORF">GCM10009854_13860</name>
</gene>
<dbReference type="Pfam" id="PF03551">
    <property type="entry name" value="PadR"/>
    <property type="match status" value="1"/>
</dbReference>
<accession>A0ABN3FVX3</accession>
<feature type="domain" description="Transcription regulator PadR N-terminal" evidence="1">
    <location>
        <begin position="32"/>
        <end position="105"/>
    </location>
</feature>
<comment type="caution">
    <text evidence="2">The sequence shown here is derived from an EMBL/GenBank/DDBJ whole genome shotgun (WGS) entry which is preliminary data.</text>
</comment>
<evidence type="ECO:0000259" key="1">
    <source>
        <dbReference type="Pfam" id="PF03551"/>
    </source>
</evidence>
<dbReference type="PANTHER" id="PTHR33169:SF14">
    <property type="entry name" value="TRANSCRIPTIONAL REGULATOR RV3488"/>
    <property type="match status" value="1"/>
</dbReference>
<dbReference type="InterPro" id="IPR052509">
    <property type="entry name" value="Metal_resp_DNA-bind_regulator"/>
</dbReference>
<keyword evidence="3" id="KW-1185">Reference proteome</keyword>
<name>A0ABN3FVX3_9PSEU</name>
<reference evidence="2 3" key="1">
    <citation type="journal article" date="2019" name="Int. J. Syst. Evol. Microbiol.">
        <title>The Global Catalogue of Microorganisms (GCM) 10K type strain sequencing project: providing services to taxonomists for standard genome sequencing and annotation.</title>
        <authorList>
            <consortium name="The Broad Institute Genomics Platform"/>
            <consortium name="The Broad Institute Genome Sequencing Center for Infectious Disease"/>
            <person name="Wu L."/>
            <person name="Ma J."/>
        </authorList>
    </citation>
    <scope>NUCLEOTIDE SEQUENCE [LARGE SCALE GENOMIC DNA]</scope>
    <source>
        <strain evidence="2 3">JCM 16221</strain>
    </source>
</reference>